<evidence type="ECO:0000313" key="5">
    <source>
        <dbReference type="EMBL" id="PZX57509.1"/>
    </source>
</evidence>
<dbReference type="GO" id="GO:0006974">
    <property type="term" value="P:DNA damage response"/>
    <property type="evidence" value="ECO:0007669"/>
    <property type="project" value="TreeGrafter"/>
</dbReference>
<name>A0A2W7RSK7_9RHOB</name>
<dbReference type="InterPro" id="IPR011611">
    <property type="entry name" value="PfkB_dom"/>
</dbReference>
<dbReference type="GO" id="GO:0008673">
    <property type="term" value="F:2-dehydro-3-deoxygluconokinase activity"/>
    <property type="evidence" value="ECO:0007669"/>
    <property type="project" value="TreeGrafter"/>
</dbReference>
<dbReference type="InterPro" id="IPR050306">
    <property type="entry name" value="PfkB_Carbo_kinase"/>
</dbReference>
<sequence length="306" mass="32107">MPARPLTQRFVALGEAMVEMAPTGEPGTFAMGFAGDTLNTAWYLRRALPGWNVEYATCIGTDAVSDRMLGFLEDAGIGVGHVARLAERTVGLYLIELRDGERSFSYWRGQSAARLLARDPARLQAALDGAELVYLSGITLAIVEPEDRPTLFAALAAARASGALVVFDPNLRPRLWPDAATMCATVMQAAALSDIVLPSHDDEAAAFGDASLEATARRYAAAGATLVVVKNGAGEMLSLDAGQFQRHAPEPVTRVVDSTAAGDSFNAGFLAAHLQGLPLAEAIRSGARTAAKVIAARGALVEIGEA</sequence>
<keyword evidence="2" id="KW-0808">Transferase</keyword>
<evidence type="ECO:0000256" key="3">
    <source>
        <dbReference type="ARBA" id="ARBA00022777"/>
    </source>
</evidence>
<comment type="similarity">
    <text evidence="1">Belongs to the carbohydrate kinase PfkB family.</text>
</comment>
<reference evidence="5 6" key="1">
    <citation type="submission" date="2018-06" db="EMBL/GenBank/DDBJ databases">
        <title>Genomic Encyclopedia of Archaeal and Bacterial Type Strains, Phase II (KMG-II): from individual species to whole genera.</title>
        <authorList>
            <person name="Goeker M."/>
        </authorList>
    </citation>
    <scope>NUCLEOTIDE SEQUENCE [LARGE SCALE GENOMIC DNA]</scope>
    <source>
        <strain evidence="5 6">DSM 18774</strain>
    </source>
</reference>
<dbReference type="InterPro" id="IPR029056">
    <property type="entry name" value="Ribokinase-like"/>
</dbReference>
<evidence type="ECO:0000256" key="1">
    <source>
        <dbReference type="ARBA" id="ARBA00010688"/>
    </source>
</evidence>
<dbReference type="PANTHER" id="PTHR43085:SF15">
    <property type="entry name" value="2-DEHYDRO-3-DEOXYGLUCONOKINASE"/>
    <property type="match status" value="1"/>
</dbReference>
<comment type="caution">
    <text evidence="5">The sequence shown here is derived from an EMBL/GenBank/DDBJ whole genome shotgun (WGS) entry which is preliminary data.</text>
</comment>
<dbReference type="RefSeq" id="WP_181247724.1">
    <property type="nucleotide sequence ID" value="NZ_QKZS01000002.1"/>
</dbReference>
<dbReference type="SUPFAM" id="SSF53613">
    <property type="entry name" value="Ribokinase-like"/>
    <property type="match status" value="1"/>
</dbReference>
<evidence type="ECO:0000256" key="2">
    <source>
        <dbReference type="ARBA" id="ARBA00022679"/>
    </source>
</evidence>
<proteinExistence type="inferred from homology"/>
<dbReference type="EMBL" id="QKZS01000002">
    <property type="protein sequence ID" value="PZX57509.1"/>
    <property type="molecule type" value="Genomic_DNA"/>
</dbReference>
<dbReference type="AlphaFoldDB" id="A0A2W7RSK7"/>
<feature type="domain" description="Carbohydrate kinase PfkB" evidence="4">
    <location>
        <begin position="14"/>
        <end position="299"/>
    </location>
</feature>
<dbReference type="Pfam" id="PF00294">
    <property type="entry name" value="PfkB"/>
    <property type="match status" value="1"/>
</dbReference>
<dbReference type="CDD" id="cd01166">
    <property type="entry name" value="KdgK"/>
    <property type="match status" value="1"/>
</dbReference>
<keyword evidence="3 5" id="KW-0418">Kinase</keyword>
<dbReference type="Proteomes" id="UP000249538">
    <property type="component" value="Unassembled WGS sequence"/>
</dbReference>
<dbReference type="PANTHER" id="PTHR43085">
    <property type="entry name" value="HEXOKINASE FAMILY MEMBER"/>
    <property type="match status" value="1"/>
</dbReference>
<dbReference type="GO" id="GO:0005829">
    <property type="term" value="C:cytosol"/>
    <property type="evidence" value="ECO:0007669"/>
    <property type="project" value="TreeGrafter"/>
</dbReference>
<dbReference type="GO" id="GO:0042840">
    <property type="term" value="P:D-glucuronate catabolic process"/>
    <property type="evidence" value="ECO:0007669"/>
    <property type="project" value="TreeGrafter"/>
</dbReference>
<dbReference type="PROSITE" id="PS00584">
    <property type="entry name" value="PFKB_KINASES_2"/>
    <property type="match status" value="1"/>
</dbReference>
<dbReference type="InterPro" id="IPR002173">
    <property type="entry name" value="Carboh/pur_kinase_PfkB_CS"/>
</dbReference>
<organism evidence="5 6">
    <name type="scientific">Cereibacter changlensis</name>
    <dbReference type="NCBI Taxonomy" id="402884"/>
    <lineage>
        <taxon>Bacteria</taxon>
        <taxon>Pseudomonadati</taxon>
        <taxon>Pseudomonadota</taxon>
        <taxon>Alphaproteobacteria</taxon>
        <taxon>Rhodobacterales</taxon>
        <taxon>Paracoccaceae</taxon>
        <taxon>Cereibacter</taxon>
    </lineage>
</organism>
<evidence type="ECO:0000259" key="4">
    <source>
        <dbReference type="Pfam" id="PF00294"/>
    </source>
</evidence>
<protein>
    <submittedName>
        <fullName evidence="5">2-dehydro-3-deoxygluconokinase</fullName>
    </submittedName>
</protein>
<dbReference type="GO" id="GO:0019698">
    <property type="term" value="P:D-galacturonate catabolic process"/>
    <property type="evidence" value="ECO:0007669"/>
    <property type="project" value="TreeGrafter"/>
</dbReference>
<evidence type="ECO:0000313" key="6">
    <source>
        <dbReference type="Proteomes" id="UP000249538"/>
    </source>
</evidence>
<dbReference type="Gene3D" id="3.40.1190.20">
    <property type="match status" value="1"/>
</dbReference>
<gene>
    <name evidence="5" type="ORF">LX76_01054</name>
</gene>
<accession>A0A2W7RSK7</accession>